<dbReference type="InterPro" id="IPR001584">
    <property type="entry name" value="Integrase_cat-core"/>
</dbReference>
<organism evidence="2 3">
    <name type="scientific">Mycena chlorophos</name>
    <name type="common">Agaric fungus</name>
    <name type="synonym">Agaricus chlorophos</name>
    <dbReference type="NCBI Taxonomy" id="658473"/>
    <lineage>
        <taxon>Eukaryota</taxon>
        <taxon>Fungi</taxon>
        <taxon>Dikarya</taxon>
        <taxon>Basidiomycota</taxon>
        <taxon>Agaricomycotina</taxon>
        <taxon>Agaricomycetes</taxon>
        <taxon>Agaricomycetidae</taxon>
        <taxon>Agaricales</taxon>
        <taxon>Marasmiineae</taxon>
        <taxon>Mycenaceae</taxon>
        <taxon>Mycena</taxon>
    </lineage>
</organism>
<sequence length="413" mass="46438">MANNRVFGGNGHTKEKLIDAHPDLPQLIQRLIDDGVKQKDMPQALSDDHDITIGQRSVERIIKTHALKTTRHSGLSDLEKTTAILAVSAEDSLDRWGGRKIKEKLAVEGIHVPREYINKVRATQNPEASIMRHPGTKKVHKSGLHCSGPDEEWCADGHEKLLSMGLSIYGFIDKFSRRELSLHVVPTSRTSDVPPALYLMLVRSKGGIPIQTTTDMGSETGILAALQTSLRQAALPELDIELVPAHRSVKSVHNITRERNWRPLWEKELSSIKFDYESGQIAAGYHPEDTLHQDFARWVWAKAVQHRLDKHVRENGRHHIRTQKKSRLPTGGRIKDFYEHPDRYGGRAQLIQVDLGLVDRLIEEHTPSDLFQFASTPEMELVCGLTYAAIGSPEISSLNAWPVFTAMVNTVKM</sequence>
<dbReference type="Proteomes" id="UP000613580">
    <property type="component" value="Unassembled WGS sequence"/>
</dbReference>
<dbReference type="GO" id="GO:0015074">
    <property type="term" value="P:DNA integration"/>
    <property type="evidence" value="ECO:0007669"/>
    <property type="project" value="InterPro"/>
</dbReference>
<protein>
    <recommendedName>
        <fullName evidence="1">Integrase catalytic domain-containing protein</fullName>
    </recommendedName>
</protein>
<reference evidence="2" key="1">
    <citation type="submission" date="2020-05" db="EMBL/GenBank/DDBJ databases">
        <title>Mycena genomes resolve the evolution of fungal bioluminescence.</title>
        <authorList>
            <person name="Tsai I.J."/>
        </authorList>
    </citation>
    <scope>NUCLEOTIDE SEQUENCE</scope>
    <source>
        <strain evidence="2">110903Hualien_Pintung</strain>
    </source>
</reference>
<comment type="caution">
    <text evidence="2">The sequence shown here is derived from an EMBL/GenBank/DDBJ whole genome shotgun (WGS) entry which is preliminary data.</text>
</comment>
<feature type="domain" description="Integrase catalytic" evidence="1">
    <location>
        <begin position="145"/>
        <end position="243"/>
    </location>
</feature>
<evidence type="ECO:0000313" key="2">
    <source>
        <dbReference type="EMBL" id="KAF7293193.1"/>
    </source>
</evidence>
<dbReference type="InterPro" id="IPR058913">
    <property type="entry name" value="Integrase_dom_put"/>
</dbReference>
<dbReference type="PROSITE" id="PS50994">
    <property type="entry name" value="INTEGRASE"/>
    <property type="match status" value="1"/>
</dbReference>
<name>A0A8H6VWY3_MYCCL</name>
<proteinExistence type="predicted"/>
<gene>
    <name evidence="2" type="ORF">HMN09_01197300</name>
</gene>
<dbReference type="OrthoDB" id="5392716at2759"/>
<keyword evidence="3" id="KW-1185">Reference proteome</keyword>
<dbReference type="PANTHER" id="PTHR46177">
    <property type="entry name" value="INTEGRASE CATALYTIC DOMAIN-CONTAINING PROTEIN"/>
    <property type="match status" value="1"/>
</dbReference>
<accession>A0A8H6VWY3</accession>
<dbReference type="AlphaFoldDB" id="A0A8H6VWY3"/>
<evidence type="ECO:0000259" key="1">
    <source>
        <dbReference type="PROSITE" id="PS50994"/>
    </source>
</evidence>
<evidence type="ECO:0000313" key="3">
    <source>
        <dbReference type="Proteomes" id="UP000613580"/>
    </source>
</evidence>
<dbReference type="Pfam" id="PF24764">
    <property type="entry name" value="rva_4"/>
    <property type="match status" value="1"/>
</dbReference>
<dbReference type="PANTHER" id="PTHR46177:SF1">
    <property type="entry name" value="INTEGRASE CATALYTIC DOMAIN-CONTAINING PROTEIN"/>
    <property type="match status" value="1"/>
</dbReference>
<dbReference type="EMBL" id="JACAZE010000021">
    <property type="protein sequence ID" value="KAF7293193.1"/>
    <property type="molecule type" value="Genomic_DNA"/>
</dbReference>